<organism evidence="8 9">
    <name type="scientific">Ilex paraguariensis</name>
    <name type="common">yerba mate</name>
    <dbReference type="NCBI Taxonomy" id="185542"/>
    <lineage>
        <taxon>Eukaryota</taxon>
        <taxon>Viridiplantae</taxon>
        <taxon>Streptophyta</taxon>
        <taxon>Embryophyta</taxon>
        <taxon>Tracheophyta</taxon>
        <taxon>Spermatophyta</taxon>
        <taxon>Magnoliopsida</taxon>
        <taxon>eudicotyledons</taxon>
        <taxon>Gunneridae</taxon>
        <taxon>Pentapetalae</taxon>
        <taxon>asterids</taxon>
        <taxon>campanulids</taxon>
        <taxon>Aquifoliales</taxon>
        <taxon>Aquifoliaceae</taxon>
        <taxon>Ilex</taxon>
    </lineage>
</organism>
<dbReference type="InterPro" id="IPR030184">
    <property type="entry name" value="WAT1-related"/>
</dbReference>
<dbReference type="PANTHER" id="PTHR31218">
    <property type="entry name" value="WAT1-RELATED PROTEIN"/>
    <property type="match status" value="1"/>
</dbReference>
<evidence type="ECO:0000256" key="1">
    <source>
        <dbReference type="ARBA" id="ARBA00004141"/>
    </source>
</evidence>
<dbReference type="AlphaFoldDB" id="A0ABC8TGG9"/>
<evidence type="ECO:0000313" key="9">
    <source>
        <dbReference type="Proteomes" id="UP001642360"/>
    </source>
</evidence>
<keyword evidence="3 6" id="KW-0812">Transmembrane</keyword>
<sequence>MAAAGGVGVGGGGGGGEVWKAHVAMAMVQAFYGGYHVLTKVALNVGVNQLVFCVFRDLIALSILAPVAYVSEKSVSPYTYVSRIRLPLNRRLLLSFFFLGLTGIFGNQLLFLMGLSYTNPTYAAAIQPAIPVFTFILAVTMGTETVNLLRTEGQAKFGGTLVCVSGAILMALFQGPALFGYGETDFTVQSQISARGPEPAGWLMSSFLDFGINHWHLGVLCLIGNCICMAAYIAIQEPVLIQMNWVCFSVVGKSFLFCHGISSELQAPVLAKYPASLSVTAYSYLFGAILMVVTAFFMTNNSTDWRLTLSEVLAVCYSGLVASALNYGLLAWSNKILGPALVALYYPLQPAASAFLSAIFLGSPIYLGSILGGLLIIAGLYLVTWASYRERQAAMGIIPQVSHASDPLIHRDSSLGNIAYQT</sequence>
<feature type="transmembrane region" description="Helical" evidence="6">
    <location>
        <begin position="129"/>
        <end position="149"/>
    </location>
</feature>
<evidence type="ECO:0000256" key="3">
    <source>
        <dbReference type="ARBA" id="ARBA00022692"/>
    </source>
</evidence>
<evidence type="ECO:0000313" key="8">
    <source>
        <dbReference type="EMBL" id="CAK9168545.1"/>
    </source>
</evidence>
<dbReference type="Pfam" id="PF00892">
    <property type="entry name" value="EamA"/>
    <property type="match status" value="2"/>
</dbReference>
<accession>A0ABC8TGG9</accession>
<feature type="transmembrane region" description="Helical" evidence="6">
    <location>
        <begin position="312"/>
        <end position="332"/>
    </location>
</feature>
<dbReference type="Proteomes" id="UP001642360">
    <property type="component" value="Unassembled WGS sequence"/>
</dbReference>
<feature type="domain" description="EamA" evidence="7">
    <location>
        <begin position="23"/>
        <end position="151"/>
    </location>
</feature>
<reference evidence="8 9" key="1">
    <citation type="submission" date="2024-02" db="EMBL/GenBank/DDBJ databases">
        <authorList>
            <person name="Vignale AGUSTIN F."/>
            <person name="Sosa J E."/>
            <person name="Modenutti C."/>
        </authorList>
    </citation>
    <scope>NUCLEOTIDE SEQUENCE [LARGE SCALE GENOMIC DNA]</scope>
</reference>
<feature type="transmembrane region" description="Helical" evidence="6">
    <location>
        <begin position="282"/>
        <end position="300"/>
    </location>
</feature>
<feature type="domain" description="EamA" evidence="7">
    <location>
        <begin position="257"/>
        <end position="384"/>
    </location>
</feature>
<evidence type="ECO:0000256" key="6">
    <source>
        <dbReference type="SAM" id="Phobius"/>
    </source>
</evidence>
<evidence type="ECO:0000256" key="4">
    <source>
        <dbReference type="ARBA" id="ARBA00022989"/>
    </source>
</evidence>
<dbReference type="InterPro" id="IPR037185">
    <property type="entry name" value="EmrE-like"/>
</dbReference>
<evidence type="ECO:0000256" key="2">
    <source>
        <dbReference type="ARBA" id="ARBA00007635"/>
    </source>
</evidence>
<feature type="transmembrane region" description="Helical" evidence="6">
    <location>
        <begin position="214"/>
        <end position="233"/>
    </location>
</feature>
<keyword evidence="9" id="KW-1185">Reference proteome</keyword>
<dbReference type="EMBL" id="CAUOFW020005085">
    <property type="protein sequence ID" value="CAK9168545.1"/>
    <property type="molecule type" value="Genomic_DNA"/>
</dbReference>
<gene>
    <name evidence="8" type="ORF">ILEXP_LOCUS37939</name>
</gene>
<feature type="transmembrane region" description="Helical" evidence="6">
    <location>
        <begin position="161"/>
        <end position="181"/>
    </location>
</feature>
<proteinExistence type="inferred from homology"/>
<keyword evidence="4 6" id="KW-1133">Transmembrane helix</keyword>
<dbReference type="GO" id="GO:0016020">
    <property type="term" value="C:membrane"/>
    <property type="evidence" value="ECO:0007669"/>
    <property type="project" value="UniProtKB-SubCell"/>
</dbReference>
<name>A0ABC8TGG9_9AQUA</name>
<dbReference type="InterPro" id="IPR000620">
    <property type="entry name" value="EamA_dom"/>
</dbReference>
<protein>
    <recommendedName>
        <fullName evidence="7">EamA domain-containing protein</fullName>
    </recommendedName>
</protein>
<evidence type="ECO:0000256" key="5">
    <source>
        <dbReference type="ARBA" id="ARBA00023136"/>
    </source>
</evidence>
<evidence type="ECO:0000259" key="7">
    <source>
        <dbReference type="Pfam" id="PF00892"/>
    </source>
</evidence>
<comment type="caution">
    <text evidence="8">The sequence shown here is derived from an EMBL/GenBank/DDBJ whole genome shotgun (WGS) entry which is preliminary data.</text>
</comment>
<comment type="subcellular location">
    <subcellularLocation>
        <location evidence="1">Membrane</location>
        <topology evidence="1">Multi-pass membrane protein</topology>
    </subcellularLocation>
</comment>
<dbReference type="SUPFAM" id="SSF103481">
    <property type="entry name" value="Multidrug resistance efflux transporter EmrE"/>
    <property type="match status" value="2"/>
</dbReference>
<comment type="similarity">
    <text evidence="2">Belongs to the drug/metabolite transporter (DMT) superfamily. Plant drug/metabolite exporter (P-DME) (TC 2.A.7.4) family.</text>
</comment>
<keyword evidence="5 6" id="KW-0472">Membrane</keyword>
<feature type="transmembrane region" description="Helical" evidence="6">
    <location>
        <begin position="352"/>
        <end position="383"/>
    </location>
</feature>
<feature type="transmembrane region" description="Helical" evidence="6">
    <location>
        <begin position="92"/>
        <end position="117"/>
    </location>
</feature>